<evidence type="ECO:0000256" key="3">
    <source>
        <dbReference type="PIRSR" id="PIRSR606689-1"/>
    </source>
</evidence>
<evidence type="ECO:0000256" key="1">
    <source>
        <dbReference type="ARBA" id="ARBA00022741"/>
    </source>
</evidence>
<dbReference type="InterPro" id="IPR027417">
    <property type="entry name" value="P-loop_NTPase"/>
</dbReference>
<gene>
    <name evidence="4" type="ORF">M427DRAFT_168883</name>
</gene>
<dbReference type="Gene3D" id="3.40.50.300">
    <property type="entry name" value="P-loop containing nucleotide triphosphate hydrolases"/>
    <property type="match status" value="1"/>
</dbReference>
<evidence type="ECO:0000313" key="5">
    <source>
        <dbReference type="Proteomes" id="UP000070544"/>
    </source>
</evidence>
<dbReference type="GO" id="GO:0005525">
    <property type="term" value="F:GTP binding"/>
    <property type="evidence" value="ECO:0007669"/>
    <property type="project" value="UniProtKB-KW"/>
</dbReference>
<name>A0A139AZX1_GONPJ</name>
<evidence type="ECO:0000313" key="4">
    <source>
        <dbReference type="EMBL" id="KXS22291.1"/>
    </source>
</evidence>
<keyword evidence="2 3" id="KW-0342">GTP-binding</keyword>
<dbReference type="InterPro" id="IPR006689">
    <property type="entry name" value="Small_GTPase_ARF/SAR"/>
</dbReference>
<feature type="binding site" evidence="3">
    <location>
        <position position="3"/>
    </location>
    <ligand>
        <name>GTP</name>
        <dbReference type="ChEBI" id="CHEBI:37565"/>
    </ligand>
</feature>
<reference evidence="4 5" key="1">
    <citation type="journal article" date="2015" name="Genome Biol. Evol.">
        <title>Phylogenomic analyses indicate that early fungi evolved digesting cell walls of algal ancestors of land plants.</title>
        <authorList>
            <person name="Chang Y."/>
            <person name="Wang S."/>
            <person name="Sekimoto S."/>
            <person name="Aerts A.L."/>
            <person name="Choi C."/>
            <person name="Clum A."/>
            <person name="LaButti K.M."/>
            <person name="Lindquist E.A."/>
            <person name="Yee Ngan C."/>
            <person name="Ohm R.A."/>
            <person name="Salamov A.A."/>
            <person name="Grigoriev I.V."/>
            <person name="Spatafora J.W."/>
            <person name="Berbee M.L."/>
        </authorList>
    </citation>
    <scope>NUCLEOTIDE SEQUENCE [LARGE SCALE GENOMIC DNA]</scope>
    <source>
        <strain evidence="4 5">JEL478</strain>
    </source>
</reference>
<dbReference type="EMBL" id="KQ965731">
    <property type="protein sequence ID" value="KXS22291.1"/>
    <property type="molecule type" value="Genomic_DNA"/>
</dbReference>
<proteinExistence type="predicted"/>
<dbReference type="GO" id="GO:0003924">
    <property type="term" value="F:GTPase activity"/>
    <property type="evidence" value="ECO:0007669"/>
    <property type="project" value="InterPro"/>
</dbReference>
<keyword evidence="5" id="KW-1185">Reference proteome</keyword>
<sequence length="122" mass="14379">MSGQGRYRDMWKRHADVDAIVWTIDDERDRIGVVRDEMQMFVDEVERQRLLSSTRRRPPPIVIFAGSSSDTPLSLREISGLLDLPRRLKSHDWFFCRWNRTNGNGLECGMDWLTAQVKRRIC</sequence>
<dbReference type="Pfam" id="PF00025">
    <property type="entry name" value="Arf"/>
    <property type="match status" value="1"/>
</dbReference>
<evidence type="ECO:0000256" key="2">
    <source>
        <dbReference type="ARBA" id="ARBA00023134"/>
    </source>
</evidence>
<keyword evidence="1 3" id="KW-0547">Nucleotide-binding</keyword>
<dbReference type="STRING" id="1344416.A0A139AZX1"/>
<dbReference type="Proteomes" id="UP000070544">
    <property type="component" value="Unassembled WGS sequence"/>
</dbReference>
<protein>
    <submittedName>
        <fullName evidence="4">Uncharacterized protein</fullName>
    </submittedName>
</protein>
<dbReference type="AlphaFoldDB" id="A0A139AZX1"/>
<organism evidence="4 5">
    <name type="scientific">Gonapodya prolifera (strain JEL478)</name>
    <name type="common">Monoblepharis prolifera</name>
    <dbReference type="NCBI Taxonomy" id="1344416"/>
    <lineage>
        <taxon>Eukaryota</taxon>
        <taxon>Fungi</taxon>
        <taxon>Fungi incertae sedis</taxon>
        <taxon>Chytridiomycota</taxon>
        <taxon>Chytridiomycota incertae sedis</taxon>
        <taxon>Monoblepharidomycetes</taxon>
        <taxon>Monoblepharidales</taxon>
        <taxon>Gonapodyaceae</taxon>
        <taxon>Gonapodya</taxon>
    </lineage>
</organism>
<accession>A0A139AZX1</accession>